<feature type="domain" description="Ig-like" evidence="5">
    <location>
        <begin position="41"/>
        <end position="141"/>
    </location>
</feature>
<feature type="region of interest" description="Disordered" evidence="4">
    <location>
        <begin position="1375"/>
        <end position="1444"/>
    </location>
</feature>
<evidence type="ECO:0000259" key="6">
    <source>
        <dbReference type="PROSITE" id="PS50853"/>
    </source>
</evidence>
<evidence type="ECO:0000256" key="2">
    <source>
        <dbReference type="ARBA" id="ARBA00023157"/>
    </source>
</evidence>
<accession>A0A553PMA5</accession>
<evidence type="ECO:0008006" key="9">
    <source>
        <dbReference type="Google" id="ProtNLM"/>
    </source>
</evidence>
<keyword evidence="8" id="KW-1185">Reference proteome</keyword>
<feature type="domain" description="Ig-like" evidence="5">
    <location>
        <begin position="354"/>
        <end position="443"/>
    </location>
</feature>
<dbReference type="GO" id="GO:0009653">
    <property type="term" value="P:anatomical structure morphogenesis"/>
    <property type="evidence" value="ECO:0007669"/>
    <property type="project" value="UniProtKB-ARBA"/>
</dbReference>
<evidence type="ECO:0000259" key="5">
    <source>
        <dbReference type="PROSITE" id="PS50835"/>
    </source>
</evidence>
<evidence type="ECO:0000313" key="8">
    <source>
        <dbReference type="Proteomes" id="UP000318571"/>
    </source>
</evidence>
<proteinExistence type="predicted"/>
<feature type="domain" description="Fibronectin type-III" evidence="6">
    <location>
        <begin position="543"/>
        <end position="639"/>
    </location>
</feature>
<dbReference type="InterPro" id="IPR013783">
    <property type="entry name" value="Ig-like_fold"/>
</dbReference>
<name>A0A553PMA5_TIGCA</name>
<feature type="region of interest" description="Disordered" evidence="4">
    <location>
        <begin position="1190"/>
        <end position="1228"/>
    </location>
</feature>
<feature type="compositionally biased region" description="Polar residues" evidence="4">
    <location>
        <begin position="1544"/>
        <end position="1557"/>
    </location>
</feature>
<feature type="compositionally biased region" description="Polar residues" evidence="4">
    <location>
        <begin position="1212"/>
        <end position="1227"/>
    </location>
</feature>
<gene>
    <name evidence="7" type="ORF">TCAL_07581</name>
</gene>
<dbReference type="FunFam" id="2.60.40.10:FF:000032">
    <property type="entry name" value="palladin isoform X1"/>
    <property type="match status" value="1"/>
</dbReference>
<dbReference type="InterPro" id="IPR003961">
    <property type="entry name" value="FN3_dom"/>
</dbReference>
<dbReference type="Pfam" id="PF00041">
    <property type="entry name" value="fn3"/>
    <property type="match status" value="1"/>
</dbReference>
<dbReference type="PROSITE" id="PS50853">
    <property type="entry name" value="FN3"/>
    <property type="match status" value="2"/>
</dbReference>
<evidence type="ECO:0000256" key="3">
    <source>
        <dbReference type="ARBA" id="ARBA00023319"/>
    </source>
</evidence>
<dbReference type="GO" id="GO:0030154">
    <property type="term" value="P:cell differentiation"/>
    <property type="evidence" value="ECO:0007669"/>
    <property type="project" value="UniProtKB-ARBA"/>
</dbReference>
<feature type="compositionally biased region" description="Polar residues" evidence="4">
    <location>
        <begin position="1412"/>
        <end position="1439"/>
    </location>
</feature>
<dbReference type="InterPro" id="IPR036116">
    <property type="entry name" value="FN3_sf"/>
</dbReference>
<organism evidence="7 8">
    <name type="scientific">Tigriopus californicus</name>
    <name type="common">Marine copepod</name>
    <dbReference type="NCBI Taxonomy" id="6832"/>
    <lineage>
        <taxon>Eukaryota</taxon>
        <taxon>Metazoa</taxon>
        <taxon>Ecdysozoa</taxon>
        <taxon>Arthropoda</taxon>
        <taxon>Crustacea</taxon>
        <taxon>Multicrustacea</taxon>
        <taxon>Hexanauplia</taxon>
        <taxon>Copepoda</taxon>
        <taxon>Harpacticoida</taxon>
        <taxon>Harpacticidae</taxon>
        <taxon>Tigriopus</taxon>
    </lineage>
</organism>
<dbReference type="InterPro" id="IPR003599">
    <property type="entry name" value="Ig_sub"/>
</dbReference>
<protein>
    <recommendedName>
        <fullName evidence="9">Protein turtle</fullName>
    </recommendedName>
</protein>
<dbReference type="SMART" id="SM00409">
    <property type="entry name" value="IG"/>
    <property type="match status" value="5"/>
</dbReference>
<dbReference type="PROSITE" id="PS50835">
    <property type="entry name" value="IG_LIKE"/>
    <property type="match status" value="5"/>
</dbReference>
<dbReference type="Pfam" id="PF13927">
    <property type="entry name" value="Ig_3"/>
    <property type="match status" value="2"/>
</dbReference>
<feature type="region of interest" description="Disordered" evidence="4">
    <location>
        <begin position="1654"/>
        <end position="1678"/>
    </location>
</feature>
<keyword evidence="2" id="KW-1015">Disulfide bond</keyword>
<dbReference type="PANTHER" id="PTHR44170">
    <property type="entry name" value="PROTEIN SIDEKICK"/>
    <property type="match status" value="1"/>
</dbReference>
<feature type="domain" description="Ig-like" evidence="5">
    <location>
        <begin position="450"/>
        <end position="537"/>
    </location>
</feature>
<comment type="caution">
    <text evidence="7">The sequence shown here is derived from an EMBL/GenBank/DDBJ whole genome shotgun (WGS) entry which is preliminary data.</text>
</comment>
<dbReference type="InterPro" id="IPR003598">
    <property type="entry name" value="Ig_sub2"/>
</dbReference>
<dbReference type="InterPro" id="IPR013098">
    <property type="entry name" value="Ig_I-set"/>
</dbReference>
<evidence type="ECO:0000313" key="7">
    <source>
        <dbReference type="EMBL" id="TRY78807.1"/>
    </source>
</evidence>
<dbReference type="Gene3D" id="2.60.40.10">
    <property type="entry name" value="Immunoglobulins"/>
    <property type="match status" value="7"/>
</dbReference>
<dbReference type="InterPro" id="IPR036179">
    <property type="entry name" value="Ig-like_dom_sf"/>
</dbReference>
<sequence length="1818" mass="201269">MSPSSSGRSQRRFKAMGVSDMPTSVPLVLFVILALCLHTVPGFPSAPSEADHITANAGDSVVFNCDVHFPEGKAVPYVVQYRKKGKDLPIYIWYANYPSHVDKEYAGRVSKIDSMDSIYGLASLNITNVNEKDRGWYNCEVLFLNRGPDTTNNGTWYHMDVHAPPYFMDTPDEIMYVNTHDSTILSCEAGGTPAPEILWFKGDKAIQISHRIGVFNDGTELRISNILERDLGDYTCIARNGVYNGSIHFTTKLVMAGAAVITDPPKNQTAAEGHGVSFECKGEANPGNISVAWFKDGIPIQSVRSPNFEASVTSDGTLVIRKAKSESQGRYTCKVSNGIGRPIEATAYLAIEYPARVTYHPDVQYIPRGLQGIIRCYIDSNPPIQFVTWTKDKRIYDPFGLPGVMAMENGSILIDRVTQEHAGDYVCTPYNIHGTGRSSKVMQVIIKDPPTMLRRPEQEYHRSVGDKITMPCRAIGTPKPKISWRRVDGHHLPRKRHKLYNGELTLDALHKSDHGVYECVVENEVATIVARTELKIERTTPHAPTNLTVANSQTFAVTIEWMPGYSGCAACQQTYKIRYREKDSKFPNWIELAVNPPDARKIRIHNLKSNTKYEFQVIGTNEYGDGMYSQIIEAQTKADGGLEWSVYPPTASPSEQSTSTACRGRLRKNGTLTSKPRGARRKLLSSDCIDLNLEIHGCSCRNSGSGPTDIPPGEAPPPATNLSLTQEAGGWVLRWQGPPKGSNVSYYTIQIKKNSQGGKWKPLTDQKIDVEEASYMFKNMGTAKSYLFRVFSHSVTSYSISEEHAYDLPENVKRRAVTAGLIGGILFFIVAIVLSVCTVKICNKRRRRKQERAYNMVACRLSQTRNGGQMSQQVPLKRNGKSGIPAMRMSHSNSDPHPMYRPQTTKKSLSLRKGLMSMFDQTADCIMSLEERLVSINNNQTVHGQTHSNRAYWSNEPDYSDGKERARPFKLGSQRRGVKYSFHVEYPSSSGNRGLISRSKDGKFHLEDDDVNDEGGFEVALPPNRFRTRSVAIIAGYTSERLYSNMPPGAFVVESGMYKVGADREWERPEPIYWRQVVYGKNGSDGSGTLPKPPHPRSKQVGRLAEEDLKRLRAMEPSSTSINTINGNSSQQNLIRTSNLELVRADQGTAAGHVKLRASSPLDQQVPLTAWMSPIHNYSDVSSVSHQERSIPSTLLTNPTSSLSLTSPNLTAENTASSRSLKNTQRSTDLHTIPEHLPSEEEAPPAYSATPEQNLSVVQADIHHPGLPNQPRAYALPSQHPYWAAGHTYLNADVMFPNYALNYPAPVHGSISPSRQYPDLPTPTIPYWHSLYVQPAVDPRLWDLQNPLATSSPPIREAAGEAPPEYENMKYMSGRRTAMQPPTRPIKRKPPDLAQSRSKQNRHSAVIDGQLANRQDLNKPTVSVSSSSKNNPGTPGQSRSRAEDQLSLVSEVLDAEVTALTNSSSPGSYSNGGTFDGHEQHDLEEVQEAIKKAKERMGSPSTTTTTLGGGSLSQPEESSSSSGIPSKNNSQHQTSSSSSHSTSGSNANQASLMSPDLSSKSTLEPILEPIQPFYENWPPLKVGTGYLPAIQPKVHTYYGYQYVTGLPSGTLSIAPPGAELYLPPLTPHQTLGLLAKPQAASRAINRRVEVTPGADLNTSLDTPPSRFESRPGSSHSAPLLDVSIDRHYEFDARSPTEDLHYQNIREALPRQWNRPYLGYNPRARELELGTAASLAQSERVFSDSEIYSPVFPRGRPEPRENIHERVQAMKKEFQEYRQQQMELKQQQQHQETLGTGADGDSSTEANDGLGITKLESLI</sequence>
<feature type="region of interest" description="Disordered" evidence="4">
    <location>
        <begin position="649"/>
        <end position="678"/>
    </location>
</feature>
<feature type="domain" description="Ig-like" evidence="5">
    <location>
        <begin position="258"/>
        <end position="350"/>
    </location>
</feature>
<dbReference type="SUPFAM" id="SSF49265">
    <property type="entry name" value="Fibronectin type III"/>
    <property type="match status" value="1"/>
</dbReference>
<dbReference type="InterPro" id="IPR007110">
    <property type="entry name" value="Ig-like_dom"/>
</dbReference>
<keyword evidence="1" id="KW-0677">Repeat</keyword>
<dbReference type="Proteomes" id="UP000318571">
    <property type="component" value="Chromosome 11"/>
</dbReference>
<feature type="region of interest" description="Disordered" evidence="4">
    <location>
        <begin position="1492"/>
        <end position="1557"/>
    </location>
</feature>
<dbReference type="SUPFAM" id="SSF48726">
    <property type="entry name" value="Immunoglobulin"/>
    <property type="match status" value="5"/>
</dbReference>
<evidence type="ECO:0000256" key="1">
    <source>
        <dbReference type="ARBA" id="ARBA00022737"/>
    </source>
</evidence>
<feature type="domain" description="Fibronectin type-III" evidence="6">
    <location>
        <begin position="715"/>
        <end position="811"/>
    </location>
</feature>
<dbReference type="SMART" id="SM00408">
    <property type="entry name" value="IGc2"/>
    <property type="match status" value="5"/>
</dbReference>
<feature type="compositionally biased region" description="Polar residues" evidence="4">
    <location>
        <begin position="943"/>
        <end position="952"/>
    </location>
</feature>
<dbReference type="SMART" id="SM00060">
    <property type="entry name" value="FN3"/>
    <property type="match status" value="2"/>
</dbReference>
<reference evidence="7 8" key="1">
    <citation type="journal article" date="2018" name="Nat. Ecol. Evol.">
        <title>Genomic signatures of mitonuclear coevolution across populations of Tigriopus californicus.</title>
        <authorList>
            <person name="Barreto F.S."/>
            <person name="Watson E.T."/>
            <person name="Lima T.G."/>
            <person name="Willett C.S."/>
            <person name="Edmands S."/>
            <person name="Li W."/>
            <person name="Burton R.S."/>
        </authorList>
    </citation>
    <scope>NUCLEOTIDE SEQUENCE [LARGE SCALE GENOMIC DNA]</scope>
    <source>
        <strain evidence="7 8">San Diego</strain>
    </source>
</reference>
<feature type="region of interest" description="Disordered" evidence="4">
    <location>
        <begin position="1777"/>
        <end position="1818"/>
    </location>
</feature>
<feature type="compositionally biased region" description="Low complexity" evidence="4">
    <location>
        <begin position="1498"/>
        <end position="1543"/>
    </location>
</feature>
<dbReference type="InterPro" id="IPR013106">
    <property type="entry name" value="Ig_V-set"/>
</dbReference>
<dbReference type="CDD" id="cd00063">
    <property type="entry name" value="FN3"/>
    <property type="match status" value="1"/>
</dbReference>
<feature type="compositionally biased region" description="Polar residues" evidence="4">
    <location>
        <begin position="652"/>
        <end position="661"/>
    </location>
</feature>
<dbReference type="Pfam" id="PF07679">
    <property type="entry name" value="I-set"/>
    <property type="match status" value="1"/>
</dbReference>
<keyword evidence="3" id="KW-0393">Immunoglobulin domain</keyword>
<dbReference type="GO" id="GO:0098609">
    <property type="term" value="P:cell-cell adhesion"/>
    <property type="evidence" value="ECO:0007669"/>
    <property type="project" value="TreeGrafter"/>
</dbReference>
<dbReference type="CDD" id="cd00096">
    <property type="entry name" value="Ig"/>
    <property type="match status" value="2"/>
</dbReference>
<feature type="compositionally biased region" description="Low complexity" evidence="4">
    <location>
        <begin position="1192"/>
        <end position="1211"/>
    </location>
</feature>
<feature type="region of interest" description="Disordered" evidence="4">
    <location>
        <begin position="1348"/>
        <end position="1367"/>
    </location>
</feature>
<feature type="domain" description="Ig-like" evidence="5">
    <location>
        <begin position="165"/>
        <end position="254"/>
    </location>
</feature>
<dbReference type="EMBL" id="VCGU01000003">
    <property type="protein sequence ID" value="TRY78807.1"/>
    <property type="molecule type" value="Genomic_DNA"/>
</dbReference>
<evidence type="ECO:0000256" key="4">
    <source>
        <dbReference type="SAM" id="MobiDB-lite"/>
    </source>
</evidence>
<dbReference type="STRING" id="6832.A0A553PMA5"/>
<feature type="compositionally biased region" description="Low complexity" evidence="4">
    <location>
        <begin position="1777"/>
        <end position="1791"/>
    </location>
</feature>
<dbReference type="PANTHER" id="PTHR44170:SF32">
    <property type="entry name" value="PROTEIN TURTLE-LIKE PROTEIN"/>
    <property type="match status" value="1"/>
</dbReference>
<dbReference type="Pfam" id="PF07686">
    <property type="entry name" value="V-set"/>
    <property type="match status" value="1"/>
</dbReference>
<feature type="region of interest" description="Disordered" evidence="4">
    <location>
        <begin position="943"/>
        <end position="966"/>
    </location>
</feature>